<dbReference type="EMBL" id="AEDD01000004">
    <property type="protein sequence ID" value="EFM11534.1"/>
    <property type="molecule type" value="Genomic_DNA"/>
</dbReference>
<dbReference type="Proteomes" id="UP000005387">
    <property type="component" value="Unassembled WGS sequence"/>
</dbReference>
<dbReference type="Pfam" id="PF00550">
    <property type="entry name" value="PP-binding"/>
    <property type="match status" value="1"/>
</dbReference>
<dbReference type="AlphaFoldDB" id="E0I8M9"/>
<dbReference type="Gene3D" id="1.10.1200.10">
    <property type="entry name" value="ACP-like"/>
    <property type="match status" value="1"/>
</dbReference>
<evidence type="ECO:0000313" key="3">
    <source>
        <dbReference type="Proteomes" id="UP000005387"/>
    </source>
</evidence>
<dbReference type="STRING" id="717606.PaecuDRAFT_1982"/>
<dbReference type="InterPro" id="IPR009081">
    <property type="entry name" value="PP-bd_ACP"/>
</dbReference>
<protein>
    <submittedName>
        <fullName evidence="2">Coronafacic acid synthetase, acyl carrier protein component</fullName>
    </submittedName>
</protein>
<organism evidence="2 3">
    <name type="scientific">Paenibacillus curdlanolyticus YK9</name>
    <dbReference type="NCBI Taxonomy" id="717606"/>
    <lineage>
        <taxon>Bacteria</taxon>
        <taxon>Bacillati</taxon>
        <taxon>Bacillota</taxon>
        <taxon>Bacilli</taxon>
        <taxon>Bacillales</taxon>
        <taxon>Paenibacillaceae</taxon>
        <taxon>Paenibacillus</taxon>
    </lineage>
</organism>
<feature type="domain" description="Carrier" evidence="1">
    <location>
        <begin position="6"/>
        <end position="84"/>
    </location>
</feature>
<reference evidence="2 3" key="1">
    <citation type="submission" date="2010-07" db="EMBL/GenBank/DDBJ databases">
        <title>The draft genome of Paenibacillus curdlanolyticus YK9.</title>
        <authorList>
            <consortium name="US DOE Joint Genome Institute (JGI-PGF)"/>
            <person name="Lucas S."/>
            <person name="Copeland A."/>
            <person name="Lapidus A."/>
            <person name="Cheng J.-F."/>
            <person name="Bruce D."/>
            <person name="Goodwin L."/>
            <person name="Pitluck S."/>
            <person name="Land M.L."/>
            <person name="Hauser L."/>
            <person name="Chang Y.-J."/>
            <person name="Jeffries C."/>
            <person name="Anderson I.J."/>
            <person name="Johnson E."/>
            <person name="Loganathan U."/>
            <person name="Mulhopadhyay B."/>
            <person name="Kyrpides N."/>
            <person name="Woyke T.J."/>
        </authorList>
    </citation>
    <scope>NUCLEOTIDE SEQUENCE [LARGE SCALE GENOMIC DNA]</scope>
    <source>
        <strain evidence="2 3">YK9</strain>
    </source>
</reference>
<dbReference type="eggNOG" id="COG0236">
    <property type="taxonomic scope" value="Bacteria"/>
</dbReference>
<accession>E0I8M9</accession>
<evidence type="ECO:0000313" key="2">
    <source>
        <dbReference type="EMBL" id="EFM11534.1"/>
    </source>
</evidence>
<sequence>MMNRIEMEKALKQFLVSELLVEVPVDEIRTDMGLASELSVDSLGFTELMAHLEDMYDIKISDEEFVPDNFRCLDTVIALVEQKLAA</sequence>
<proteinExistence type="predicted"/>
<gene>
    <name evidence="2" type="ORF">PaecuDRAFT_1982</name>
</gene>
<name>E0I8M9_9BACL</name>
<dbReference type="SUPFAM" id="SSF47336">
    <property type="entry name" value="ACP-like"/>
    <property type="match status" value="1"/>
</dbReference>
<dbReference type="InterPro" id="IPR036736">
    <property type="entry name" value="ACP-like_sf"/>
</dbReference>
<dbReference type="PROSITE" id="PS50075">
    <property type="entry name" value="CARRIER"/>
    <property type="match status" value="1"/>
</dbReference>
<evidence type="ECO:0000259" key="1">
    <source>
        <dbReference type="PROSITE" id="PS50075"/>
    </source>
</evidence>
<keyword evidence="3" id="KW-1185">Reference proteome</keyword>